<evidence type="ECO:0000313" key="6">
    <source>
        <dbReference type="EMBL" id="VTZ69458.1"/>
    </source>
</evidence>
<keyword evidence="2" id="KW-0812">Transmembrane</keyword>
<sequence>MKLTKALYFIAFLLAINVLVPGSNNYVEAKPAKGNGNSLVNKIKNNKVAFLATVIGTLALAAAGTTFGVMHLKKKGKGKKSPVPNSGKPAPVADNKPAPKVDNKSKPSTPEPTTRSSPAPEPTRASPTPEPAKSRSSSPRLLLPEPSENPTIFSYNPNMYKKVN</sequence>
<evidence type="ECO:0000313" key="5">
    <source>
        <dbReference type="EMBL" id="SCL85716.1"/>
    </source>
</evidence>
<dbReference type="Proteomes" id="UP000195489">
    <property type="component" value="Unassembled WGS sequence"/>
</dbReference>
<proteinExistence type="evidence at transcript level"/>
<keyword evidence="2" id="KW-0472">Membrane</keyword>
<dbReference type="VEuPathDB" id="PlasmoDB:PCHAS_1146500"/>
<dbReference type="KEGG" id="pcb:PCHAS_1146500"/>
<keyword evidence="7" id="KW-1185">Reference proteome</keyword>
<organism evidence="4">
    <name type="scientific">Plasmodium chabaudi chabaudi</name>
    <dbReference type="NCBI Taxonomy" id="31271"/>
    <lineage>
        <taxon>Eukaryota</taxon>
        <taxon>Sar</taxon>
        <taxon>Alveolata</taxon>
        <taxon>Apicomplexa</taxon>
        <taxon>Aconoidasida</taxon>
        <taxon>Haemosporida</taxon>
        <taxon>Plasmodiidae</taxon>
        <taxon>Plasmodium</taxon>
        <taxon>Plasmodium (Vinckeia)</taxon>
    </lineage>
</organism>
<feature type="chain" id="PRO_5014588711" evidence="3">
    <location>
        <begin position="23"/>
        <end position="164"/>
    </location>
</feature>
<feature type="compositionally biased region" description="Low complexity" evidence="1">
    <location>
        <begin position="134"/>
        <end position="148"/>
    </location>
</feature>
<reference evidence="6" key="3">
    <citation type="submission" date="2014-05" db="EMBL/GenBank/DDBJ databases">
        <authorList>
            <person name="Aslett M.A."/>
            <person name="De Silva N."/>
        </authorList>
    </citation>
    <scope>NUCLEOTIDE SEQUENCE</scope>
    <source>
        <strain evidence="6">AS</strain>
    </source>
</reference>
<dbReference type="EMBL" id="FMIM01000149">
    <property type="protein sequence ID" value="SCL85716.1"/>
    <property type="molecule type" value="Genomic_DNA"/>
</dbReference>
<dbReference type="OrthoDB" id="387406at2759"/>
<reference evidence="6" key="4">
    <citation type="submission" date="2019-05" db="EMBL/GenBank/DDBJ databases">
        <authorList>
            <consortium name="Pathogen Informatics"/>
        </authorList>
    </citation>
    <scope>NUCLEOTIDE SEQUENCE</scope>
    <source>
        <strain evidence="6">AS</strain>
        <strain evidence="5 8">CB</strain>
    </source>
</reference>
<evidence type="ECO:0000313" key="7">
    <source>
        <dbReference type="Proteomes" id="UP000071118"/>
    </source>
</evidence>
<feature type="region of interest" description="Disordered" evidence="1">
    <location>
        <begin position="73"/>
        <end position="164"/>
    </location>
</feature>
<dbReference type="AlphaFoldDB" id="Q7Z1C7"/>
<feature type="compositionally biased region" description="Low complexity" evidence="1">
    <location>
        <begin position="106"/>
        <end position="124"/>
    </location>
</feature>
<protein>
    <submittedName>
        <fullName evidence="5">Early transcribed membrane protein</fullName>
    </submittedName>
    <submittedName>
        <fullName evidence="4">PC15C</fullName>
    </submittedName>
</protein>
<name>Q7Z1C7_PLACU</name>
<accession>Q7Z1C7</accession>
<reference evidence="6 7" key="2">
    <citation type="journal article" date="2014" name="BMC Biol.">
        <title>A comprehensive evaluation of rodent malaria parasite genomes and gene expression.</title>
        <authorList>
            <person name="Otto T.D."/>
            <person name="Bohme U."/>
            <person name="Jackson A.P."/>
            <person name="Hunt M."/>
            <person name="Franke-Fayard B."/>
            <person name="Hoeijmakers W.A."/>
            <person name="Religa A.A."/>
            <person name="Robertson L."/>
            <person name="Sanders M."/>
            <person name="Ogun S.A."/>
            <person name="Cunningham D."/>
            <person name="Erhart A."/>
            <person name="Billker O."/>
            <person name="Khan S.M."/>
            <person name="Stunnenberg H.G."/>
            <person name="Langhorne J."/>
            <person name="Holder A.A."/>
            <person name="Waters A.P."/>
            <person name="Newbold C.I."/>
            <person name="Pain A."/>
            <person name="Berriman M."/>
            <person name="Janse C.J."/>
        </authorList>
    </citation>
    <scope>NUCLEOTIDE SEQUENCE [LARGE SCALE GENOMIC DNA]</scope>
    <source>
        <strain evidence="6 7">AS</strain>
    </source>
</reference>
<evidence type="ECO:0000313" key="8">
    <source>
        <dbReference type="Proteomes" id="UP000195489"/>
    </source>
</evidence>
<feature type="signal peptide" evidence="3">
    <location>
        <begin position="1"/>
        <end position="22"/>
    </location>
</feature>
<dbReference type="Proteomes" id="UP000071118">
    <property type="component" value="Chromosome 11"/>
</dbReference>
<dbReference type="EMBL" id="LK022888">
    <property type="protein sequence ID" value="VTZ69458.1"/>
    <property type="molecule type" value="Genomic_DNA"/>
</dbReference>
<evidence type="ECO:0000313" key="4">
    <source>
        <dbReference type="EMBL" id="AAN78104.1"/>
    </source>
</evidence>
<feature type="transmembrane region" description="Helical" evidence="2">
    <location>
        <begin position="48"/>
        <end position="70"/>
    </location>
</feature>
<evidence type="ECO:0000256" key="3">
    <source>
        <dbReference type="SAM" id="SignalP"/>
    </source>
</evidence>
<keyword evidence="2" id="KW-1133">Transmembrane helix</keyword>
<dbReference type="Pfam" id="PF09716">
    <property type="entry name" value="ETRAMP"/>
    <property type="match status" value="1"/>
</dbReference>
<dbReference type="RefSeq" id="XP_731680.2">
    <property type="nucleotide sequence ID" value="XM_726587.2"/>
</dbReference>
<keyword evidence="3" id="KW-0732">Signal</keyword>
<reference evidence="4" key="1">
    <citation type="journal article" date="2003" name="Mol. Microbiol.">
        <title>Ten families of variant genes encoded in subtelomeric regions of multiple chromosomes of Plasmodium chabaudi, a malaria species that undergoes antigenic variation in the laboratory mouse.</title>
        <authorList>
            <person name="Fischer K."/>
            <person name="Chavchich M."/>
            <person name="Huestis R."/>
            <person name="Wilson D.W."/>
            <person name="Kemp D.J."/>
            <person name="Saul A."/>
        </authorList>
    </citation>
    <scope>NUCLEOTIDE SEQUENCE</scope>
    <source>
        <strain evidence="4">AS</strain>
    </source>
</reference>
<dbReference type="GeneID" id="3484593"/>
<dbReference type="EMBL" id="AY149018">
    <property type="protein sequence ID" value="AAN78104.1"/>
    <property type="molecule type" value="mRNA"/>
</dbReference>
<gene>
    <name evidence="5" type="primary">ETRAMP</name>
    <name evidence="6" type="ORF">PCHAS_1146500</name>
    <name evidence="5" type="ORF">PCHCB_000508700</name>
</gene>
<evidence type="ECO:0000256" key="2">
    <source>
        <dbReference type="SAM" id="Phobius"/>
    </source>
</evidence>
<evidence type="ECO:0000256" key="1">
    <source>
        <dbReference type="SAM" id="MobiDB-lite"/>
    </source>
</evidence>